<name>A0A1H6N9F1_9RHOB</name>
<reference evidence="9" key="1">
    <citation type="submission" date="2016-10" db="EMBL/GenBank/DDBJ databases">
        <authorList>
            <person name="Varghese N."/>
            <person name="Submissions S."/>
        </authorList>
    </citation>
    <scope>NUCLEOTIDE SEQUENCE [LARGE SCALE GENOMIC DNA]</scope>
    <source>
        <strain evidence="9">DSM 11593</strain>
    </source>
</reference>
<dbReference type="PANTHER" id="PTHR11455">
    <property type="entry name" value="CRYPTOCHROME"/>
    <property type="match status" value="1"/>
</dbReference>
<evidence type="ECO:0000256" key="6">
    <source>
        <dbReference type="RuleBase" id="RU004182"/>
    </source>
</evidence>
<comment type="similarity">
    <text evidence="6">Belongs to the DNA photolyase family.</text>
</comment>
<evidence type="ECO:0000256" key="5">
    <source>
        <dbReference type="PIRSR" id="PIRSR602081-2"/>
    </source>
</evidence>
<keyword evidence="6" id="KW-0157">Chromophore</keyword>
<accession>A0A1H6N9F1</accession>
<dbReference type="InterPro" id="IPR036155">
    <property type="entry name" value="Crypto/Photolyase_N_sf"/>
</dbReference>
<dbReference type="Gene3D" id="1.25.40.80">
    <property type="match status" value="1"/>
</dbReference>
<dbReference type="SUPFAM" id="SSF48173">
    <property type="entry name" value="Cryptochrome/photolyase FAD-binding domain"/>
    <property type="match status" value="1"/>
</dbReference>
<evidence type="ECO:0000256" key="4">
    <source>
        <dbReference type="PIRSR" id="PIRSR602081-1"/>
    </source>
</evidence>
<keyword evidence="3 4" id="KW-0274">FAD</keyword>
<feature type="binding site" evidence="4">
    <location>
        <position position="274"/>
    </location>
    <ligand>
        <name>FAD</name>
        <dbReference type="ChEBI" id="CHEBI:57692"/>
    </ligand>
</feature>
<feature type="site" description="Electron transfer via tryptophanyl radical" evidence="5">
    <location>
        <position position="361"/>
    </location>
</feature>
<evidence type="ECO:0000313" key="8">
    <source>
        <dbReference type="EMBL" id="SEI11467.1"/>
    </source>
</evidence>
<dbReference type="GO" id="GO:0003677">
    <property type="term" value="F:DNA binding"/>
    <property type="evidence" value="ECO:0007669"/>
    <property type="project" value="TreeGrafter"/>
</dbReference>
<dbReference type="AlphaFoldDB" id="A0A1H6N9F1"/>
<dbReference type="InterPro" id="IPR006050">
    <property type="entry name" value="DNA_photolyase_N"/>
</dbReference>
<feature type="binding site" evidence="4">
    <location>
        <position position="224"/>
    </location>
    <ligand>
        <name>FAD</name>
        <dbReference type="ChEBI" id="CHEBI:57692"/>
    </ligand>
</feature>
<protein>
    <submittedName>
        <fullName evidence="8">Deoxyribodipyrimidine photo-lyase</fullName>
    </submittedName>
</protein>
<dbReference type="Gene3D" id="1.10.579.10">
    <property type="entry name" value="DNA Cyclobutane Dipyrimidine Photolyase, subunit A, domain 3"/>
    <property type="match status" value="1"/>
</dbReference>
<comment type="cofactor">
    <cofactor evidence="4">
        <name>FAD</name>
        <dbReference type="ChEBI" id="CHEBI:57692"/>
    </cofactor>
    <text evidence="4">Binds 1 FAD per subunit.</text>
</comment>
<dbReference type="InterPro" id="IPR036134">
    <property type="entry name" value="Crypto/Photolyase_FAD-like_sf"/>
</dbReference>
<dbReference type="InterPro" id="IPR002081">
    <property type="entry name" value="Cryptochrome/DNA_photolyase_1"/>
</dbReference>
<evidence type="ECO:0000256" key="1">
    <source>
        <dbReference type="ARBA" id="ARBA00001932"/>
    </source>
</evidence>
<dbReference type="EMBL" id="FNXG01000007">
    <property type="protein sequence ID" value="SEI11467.1"/>
    <property type="molecule type" value="Genomic_DNA"/>
</dbReference>
<dbReference type="PRINTS" id="PR00147">
    <property type="entry name" value="DNAPHOTLYASE"/>
</dbReference>
<dbReference type="STRING" id="65735.SAMN04488075_3001"/>
<dbReference type="OrthoDB" id="9772484at2"/>
<evidence type="ECO:0000256" key="3">
    <source>
        <dbReference type="ARBA" id="ARBA00022827"/>
    </source>
</evidence>
<feature type="binding site" evidence="4">
    <location>
        <begin position="374"/>
        <end position="376"/>
    </location>
    <ligand>
        <name>FAD</name>
        <dbReference type="ChEBI" id="CHEBI:57692"/>
    </ligand>
</feature>
<dbReference type="InterPro" id="IPR005101">
    <property type="entry name" value="Cryptochr/Photolyase_FAD-bd"/>
</dbReference>
<dbReference type="Proteomes" id="UP000199125">
    <property type="component" value="Unassembled WGS sequence"/>
</dbReference>
<dbReference type="GO" id="GO:0003904">
    <property type="term" value="F:deoxyribodipyrimidine photo-lyase activity"/>
    <property type="evidence" value="ECO:0007669"/>
    <property type="project" value="TreeGrafter"/>
</dbReference>
<dbReference type="SUPFAM" id="SSF52425">
    <property type="entry name" value="Cryptochrome/photolyase, N-terminal domain"/>
    <property type="match status" value="1"/>
</dbReference>
<dbReference type="Pfam" id="PF03441">
    <property type="entry name" value="FAD_binding_7"/>
    <property type="match status" value="1"/>
</dbReference>
<dbReference type="Gene3D" id="3.40.50.620">
    <property type="entry name" value="HUPs"/>
    <property type="match status" value="1"/>
</dbReference>
<feature type="site" description="Electron transfer via tryptophanyl radical" evidence="5">
    <location>
        <position position="308"/>
    </location>
</feature>
<feature type="domain" description="Photolyase/cryptochrome alpha/beta" evidence="7">
    <location>
        <begin position="3"/>
        <end position="130"/>
    </location>
</feature>
<dbReference type="RefSeq" id="WP_090848900.1">
    <property type="nucleotide sequence ID" value="NZ_FNXG01000007.1"/>
</dbReference>
<comment type="cofactor">
    <cofactor evidence="1">
        <name>(6R)-5,10-methylene-5,6,7,8-tetrahydrofolate</name>
        <dbReference type="ChEBI" id="CHEBI:15636"/>
    </cofactor>
</comment>
<evidence type="ECO:0000256" key="2">
    <source>
        <dbReference type="ARBA" id="ARBA00022630"/>
    </source>
</evidence>
<dbReference type="PANTHER" id="PTHR11455:SF9">
    <property type="entry name" value="CRYPTOCHROME CIRCADIAN CLOCK 5 ISOFORM X1"/>
    <property type="match status" value="1"/>
</dbReference>
<dbReference type="Pfam" id="PF00875">
    <property type="entry name" value="DNA_photolyase"/>
    <property type="match status" value="1"/>
</dbReference>
<dbReference type="GO" id="GO:0071949">
    <property type="term" value="F:FAD binding"/>
    <property type="evidence" value="ECO:0007669"/>
    <property type="project" value="TreeGrafter"/>
</dbReference>
<proteinExistence type="inferred from homology"/>
<organism evidence="8 9">
    <name type="scientific">Paracoccus alkenifer</name>
    <dbReference type="NCBI Taxonomy" id="65735"/>
    <lineage>
        <taxon>Bacteria</taxon>
        <taxon>Pseudomonadati</taxon>
        <taxon>Pseudomonadota</taxon>
        <taxon>Alphaproteobacteria</taxon>
        <taxon>Rhodobacterales</taxon>
        <taxon>Paracoccaceae</taxon>
        <taxon>Paracoccus</taxon>
    </lineage>
</organism>
<keyword evidence="9" id="KW-1185">Reference proteome</keyword>
<dbReference type="PROSITE" id="PS51645">
    <property type="entry name" value="PHR_CRY_ALPHA_BETA"/>
    <property type="match status" value="1"/>
</dbReference>
<feature type="binding site" evidence="4">
    <location>
        <begin position="236"/>
        <end position="240"/>
    </location>
    <ligand>
        <name>FAD</name>
        <dbReference type="ChEBI" id="CHEBI:57692"/>
    </ligand>
</feature>
<keyword evidence="8" id="KW-0456">Lyase</keyword>
<evidence type="ECO:0000259" key="7">
    <source>
        <dbReference type="PROSITE" id="PS51645"/>
    </source>
</evidence>
<dbReference type="InterPro" id="IPR014729">
    <property type="entry name" value="Rossmann-like_a/b/a_fold"/>
</dbReference>
<dbReference type="GO" id="GO:0009416">
    <property type="term" value="P:response to light stimulus"/>
    <property type="evidence" value="ECO:0007669"/>
    <property type="project" value="TreeGrafter"/>
</dbReference>
<sequence>MTAPGILWLTRDFRLRDNPALLAAIADGPLLTVFFIDRLTMAQGAASRWRLERALRIFDAALRVRTGGKGIVVLRGEAHEILPALMKRLSVRQLHQSDWPTVEMQALQDRMRAALRPLGAGLILHPGHLLVHPGAVRSGNGGAYRVYSPFARAVRQRGPDRPAADAPPGIEPCTEPLGGLDLSTLDLAPDLHRGRAALERFAAPAGEEAALAGLDDFLDRACAYPRERDRPDLDATSRLSDHLAVGEISPRTIWARAMLRAEISPEHAAGIDKFLSEVLWREFSWHLLIGFPEMPVACWRSEWEGFPWQKDGASLIRWQRAETGVALVDAGLREMWLTGQMHNRVRMVVASWLTKHLLIDWRAGLAHFADCLTDWDPASNAMNWQWVAGCGPDAAPYFRIFNPERQAEQYDPRGDYRRRWLAGFDRAAGPEAAAWIESTPRDWHTGPWRAGPSAMLAEGRKAALAALAHFRANTSET</sequence>
<evidence type="ECO:0000313" key="9">
    <source>
        <dbReference type="Proteomes" id="UP000199125"/>
    </source>
</evidence>
<feature type="site" description="Electron transfer via tryptophanyl radical" evidence="5">
    <location>
        <position position="384"/>
    </location>
</feature>
<keyword evidence="2 4" id="KW-0285">Flavoprotein</keyword>
<gene>
    <name evidence="8" type="ORF">SAMN04488075_3001</name>
</gene>